<dbReference type="EMBL" id="UOFE01000013">
    <property type="protein sequence ID" value="VAW51083.1"/>
    <property type="molecule type" value="Genomic_DNA"/>
</dbReference>
<organism evidence="1">
    <name type="scientific">hydrothermal vent metagenome</name>
    <dbReference type="NCBI Taxonomy" id="652676"/>
    <lineage>
        <taxon>unclassified sequences</taxon>
        <taxon>metagenomes</taxon>
        <taxon>ecological metagenomes</taxon>
    </lineage>
</organism>
<proteinExistence type="predicted"/>
<name>A0A3B0WFF9_9ZZZZ</name>
<reference evidence="1" key="1">
    <citation type="submission" date="2018-06" db="EMBL/GenBank/DDBJ databases">
        <authorList>
            <person name="Zhirakovskaya E."/>
        </authorList>
    </citation>
    <scope>NUCLEOTIDE SEQUENCE</scope>
</reference>
<gene>
    <name evidence="1" type="ORF">MNBD_GAMMA05-961</name>
</gene>
<dbReference type="AlphaFoldDB" id="A0A3B0WFF9"/>
<accession>A0A3B0WFF9</accession>
<dbReference type="NCBIfam" id="TIGR04219">
    <property type="entry name" value="OMP_w_GlyGly"/>
    <property type="match status" value="1"/>
</dbReference>
<dbReference type="InterPro" id="IPR026387">
    <property type="entry name" value="OMP_w_GlyGly"/>
</dbReference>
<evidence type="ECO:0000313" key="1">
    <source>
        <dbReference type="EMBL" id="VAW51083.1"/>
    </source>
</evidence>
<evidence type="ECO:0008006" key="2">
    <source>
        <dbReference type="Google" id="ProtNLM"/>
    </source>
</evidence>
<protein>
    <recommendedName>
        <fullName evidence="2">Outer membrane protein</fullName>
    </recommendedName>
</protein>
<sequence length="243" mass="26600">MKLKQLACLAALTTPFTANADFLSVTAGGGVWNTSPDGNFQTTSDPVAVDIKDNLFWDDESQGYFFVTFEHFVPIIPNVKIVRTSIDQNGSGNTSFAFDGEAFSGNVDNKFSIDTTDLILYYEVLDNVVSLDIGLNIRNLKIDYNITSTGATEQDSISETVPMLYALVGVTPWPDVIISGEMSYIAFDGSSISDITAKIAYTTDFLVGFEAGYRLQEYEFDDISDTNANLSFDGIFAGAYLKF</sequence>